<evidence type="ECO:0000259" key="11">
    <source>
        <dbReference type="PROSITE" id="PS50262"/>
    </source>
</evidence>
<dbReference type="OrthoDB" id="10044919at2759"/>
<dbReference type="KEGG" id="bbel:109483012"/>
<evidence type="ECO:0000313" key="12">
    <source>
        <dbReference type="Proteomes" id="UP000515135"/>
    </source>
</evidence>
<comment type="similarity">
    <text evidence="9">Belongs to the G-protein coupled receptor 1 family.</text>
</comment>
<feature type="transmembrane region" description="Helical" evidence="10">
    <location>
        <begin position="143"/>
        <end position="168"/>
    </location>
</feature>
<keyword evidence="5 9" id="KW-0297">G-protein coupled receptor</keyword>
<dbReference type="AlphaFoldDB" id="A0A6P4ZXB5"/>
<proteinExistence type="inferred from homology"/>
<dbReference type="Pfam" id="PF00001">
    <property type="entry name" value="7tm_1"/>
    <property type="match status" value="1"/>
</dbReference>
<evidence type="ECO:0000256" key="3">
    <source>
        <dbReference type="ARBA" id="ARBA00022692"/>
    </source>
</evidence>
<keyword evidence="7 9" id="KW-0675">Receptor</keyword>
<keyword evidence="4 10" id="KW-1133">Transmembrane helix</keyword>
<evidence type="ECO:0000256" key="5">
    <source>
        <dbReference type="ARBA" id="ARBA00023040"/>
    </source>
</evidence>
<evidence type="ECO:0000256" key="9">
    <source>
        <dbReference type="RuleBase" id="RU000688"/>
    </source>
</evidence>
<reference evidence="13" key="1">
    <citation type="submission" date="2025-08" db="UniProtKB">
        <authorList>
            <consortium name="RefSeq"/>
        </authorList>
    </citation>
    <scope>IDENTIFICATION</scope>
    <source>
        <tissue evidence="13">Gonad</tissue>
    </source>
</reference>
<feature type="transmembrane region" description="Helical" evidence="10">
    <location>
        <begin position="97"/>
        <end position="122"/>
    </location>
</feature>
<keyword evidence="6 10" id="KW-0472">Membrane</keyword>
<feature type="domain" description="G-protein coupled receptors family 1 profile" evidence="11">
    <location>
        <begin position="40"/>
        <end position="291"/>
    </location>
</feature>
<evidence type="ECO:0000313" key="13">
    <source>
        <dbReference type="RefSeq" id="XP_019641528.1"/>
    </source>
</evidence>
<dbReference type="SUPFAM" id="SSF81321">
    <property type="entry name" value="Family A G protein-coupled receptor-like"/>
    <property type="match status" value="1"/>
</dbReference>
<evidence type="ECO:0000256" key="8">
    <source>
        <dbReference type="ARBA" id="ARBA00023224"/>
    </source>
</evidence>
<dbReference type="GeneID" id="109483012"/>
<gene>
    <name evidence="13" type="primary">LOC109483012</name>
</gene>
<feature type="transmembrane region" description="Helical" evidence="10">
    <location>
        <begin position="272"/>
        <end position="293"/>
    </location>
</feature>
<dbReference type="PRINTS" id="PR00237">
    <property type="entry name" value="GPCRRHODOPSN"/>
</dbReference>
<evidence type="ECO:0000256" key="7">
    <source>
        <dbReference type="ARBA" id="ARBA00023170"/>
    </source>
</evidence>
<dbReference type="SMART" id="SM01381">
    <property type="entry name" value="7TM_GPCR_Srsx"/>
    <property type="match status" value="1"/>
</dbReference>
<evidence type="ECO:0000256" key="4">
    <source>
        <dbReference type="ARBA" id="ARBA00022989"/>
    </source>
</evidence>
<dbReference type="InterPro" id="IPR017452">
    <property type="entry name" value="GPCR_Rhodpsn_7TM"/>
</dbReference>
<protein>
    <submittedName>
        <fullName evidence="13">Melatonin receptor type 1C-like</fullName>
    </submittedName>
</protein>
<feature type="transmembrane region" description="Helical" evidence="10">
    <location>
        <begin position="61"/>
        <end position="85"/>
    </location>
</feature>
<keyword evidence="12" id="KW-1185">Reference proteome</keyword>
<organism evidence="12 13">
    <name type="scientific">Branchiostoma belcheri</name>
    <name type="common">Amphioxus</name>
    <dbReference type="NCBI Taxonomy" id="7741"/>
    <lineage>
        <taxon>Eukaryota</taxon>
        <taxon>Metazoa</taxon>
        <taxon>Chordata</taxon>
        <taxon>Cephalochordata</taxon>
        <taxon>Leptocardii</taxon>
        <taxon>Amphioxiformes</taxon>
        <taxon>Branchiostomatidae</taxon>
        <taxon>Branchiostoma</taxon>
    </lineage>
</organism>
<sequence>MEKDTGTNQSTSTSTNIDGRVLDGVEAVYMSVVSLLGFVGNILILTLILRNKTLRNSSNILVANLSLVELLVTCTEPFHVVAIAANGWPLPTAVCEVVAFLSITGIMCSIVNLTIIAVNRYVLVARSSDDYHRLFSDRNTGRVAGLTWVYTVSFVGVSQAAGMTTGFYELPRKCIVLGNSSTANVNFVKVWVGQIAVLSALSAVFYAKTYLYVRRRRQEQTCDVIIKRQREREEKLTKTLFVIFVLFFLTWLLSTLIVGLHMVSSVSVPSEILRLGSMLYSTNVVINPFLYGWKNQNLRSAARNMMRKNAVGSVDT</sequence>
<dbReference type="GO" id="GO:0005886">
    <property type="term" value="C:plasma membrane"/>
    <property type="evidence" value="ECO:0007669"/>
    <property type="project" value="UniProtKB-SubCell"/>
</dbReference>
<accession>A0A6P4ZXB5</accession>
<name>A0A6P4ZXB5_BRABE</name>
<dbReference type="InterPro" id="IPR000276">
    <property type="entry name" value="GPCR_Rhodpsn"/>
</dbReference>
<dbReference type="PANTHER" id="PTHR24228">
    <property type="entry name" value="B2 BRADYKININ RECEPTOR/ANGIOTENSIN II RECEPTOR"/>
    <property type="match status" value="1"/>
</dbReference>
<comment type="subcellular location">
    <subcellularLocation>
        <location evidence="1">Cell membrane</location>
        <topology evidence="1">Multi-pass membrane protein</topology>
    </subcellularLocation>
</comment>
<feature type="transmembrane region" description="Helical" evidence="10">
    <location>
        <begin position="28"/>
        <end position="49"/>
    </location>
</feature>
<keyword evidence="8 9" id="KW-0807">Transducer</keyword>
<dbReference type="GO" id="GO:0004930">
    <property type="term" value="F:G protein-coupled receptor activity"/>
    <property type="evidence" value="ECO:0007669"/>
    <property type="project" value="UniProtKB-KW"/>
</dbReference>
<keyword evidence="2" id="KW-1003">Cell membrane</keyword>
<evidence type="ECO:0000256" key="1">
    <source>
        <dbReference type="ARBA" id="ARBA00004651"/>
    </source>
</evidence>
<keyword evidence="3 9" id="KW-0812">Transmembrane</keyword>
<dbReference type="CDD" id="cd00637">
    <property type="entry name" value="7tm_classA_rhodopsin-like"/>
    <property type="match status" value="1"/>
</dbReference>
<dbReference type="PANTHER" id="PTHR24228:SF74">
    <property type="entry name" value="G-PROTEIN COUPLED RECEPTORS FAMILY 1 PROFILE DOMAIN-CONTAINING PROTEIN"/>
    <property type="match status" value="1"/>
</dbReference>
<feature type="transmembrane region" description="Helical" evidence="10">
    <location>
        <begin position="188"/>
        <end position="207"/>
    </location>
</feature>
<dbReference type="RefSeq" id="XP_019641528.1">
    <property type="nucleotide sequence ID" value="XM_019785969.1"/>
</dbReference>
<dbReference type="Proteomes" id="UP000515135">
    <property type="component" value="Unplaced"/>
</dbReference>
<dbReference type="PROSITE" id="PS50262">
    <property type="entry name" value="G_PROTEIN_RECEP_F1_2"/>
    <property type="match status" value="1"/>
</dbReference>
<evidence type="ECO:0000256" key="2">
    <source>
        <dbReference type="ARBA" id="ARBA00022475"/>
    </source>
</evidence>
<dbReference type="PROSITE" id="PS00237">
    <property type="entry name" value="G_PROTEIN_RECEP_F1_1"/>
    <property type="match status" value="1"/>
</dbReference>
<evidence type="ECO:0000256" key="6">
    <source>
        <dbReference type="ARBA" id="ARBA00023136"/>
    </source>
</evidence>
<evidence type="ECO:0000256" key="10">
    <source>
        <dbReference type="SAM" id="Phobius"/>
    </source>
</evidence>
<dbReference type="Gene3D" id="1.20.1070.10">
    <property type="entry name" value="Rhodopsin 7-helix transmembrane proteins"/>
    <property type="match status" value="1"/>
</dbReference>
<feature type="transmembrane region" description="Helical" evidence="10">
    <location>
        <begin position="240"/>
        <end position="260"/>
    </location>
</feature>